<dbReference type="AlphaFoldDB" id="A0AA88KHP3"/>
<comment type="caution">
    <text evidence="2">The sequence shown here is derived from an EMBL/GenBank/DDBJ whole genome shotgun (WGS) entry which is preliminary data.</text>
</comment>
<dbReference type="GeneID" id="68100983"/>
<feature type="region of interest" description="Disordered" evidence="1">
    <location>
        <begin position="1"/>
        <end position="20"/>
    </location>
</feature>
<name>A0AA88KHP3_NAELO</name>
<dbReference type="RefSeq" id="XP_044545648.1">
    <property type="nucleotide sequence ID" value="XM_044698615.1"/>
</dbReference>
<keyword evidence="3" id="KW-1185">Reference proteome</keyword>
<evidence type="ECO:0000256" key="1">
    <source>
        <dbReference type="SAM" id="MobiDB-lite"/>
    </source>
</evidence>
<organism evidence="2 3">
    <name type="scientific">Naegleria lovaniensis</name>
    <name type="common">Amoeba</name>
    <dbReference type="NCBI Taxonomy" id="51637"/>
    <lineage>
        <taxon>Eukaryota</taxon>
        <taxon>Discoba</taxon>
        <taxon>Heterolobosea</taxon>
        <taxon>Tetramitia</taxon>
        <taxon>Eutetramitia</taxon>
        <taxon>Vahlkampfiidae</taxon>
        <taxon>Naegleria</taxon>
    </lineage>
</organism>
<proteinExistence type="predicted"/>
<dbReference type="Proteomes" id="UP000816034">
    <property type="component" value="Unassembled WGS sequence"/>
</dbReference>
<reference evidence="2 3" key="1">
    <citation type="journal article" date="2018" name="BMC Genomics">
        <title>The genome of Naegleria lovaniensis, the basis for a comparative approach to unravel pathogenicity factors of the human pathogenic amoeba N. fowleri.</title>
        <authorList>
            <person name="Liechti N."/>
            <person name="Schurch N."/>
            <person name="Bruggmann R."/>
            <person name="Wittwer M."/>
        </authorList>
    </citation>
    <scope>NUCLEOTIDE SEQUENCE [LARGE SCALE GENOMIC DNA]</scope>
    <source>
        <strain evidence="2 3">ATCC 30569</strain>
    </source>
</reference>
<dbReference type="EMBL" id="PYSW02000034">
    <property type="protein sequence ID" value="KAG2378386.1"/>
    <property type="molecule type" value="Genomic_DNA"/>
</dbReference>
<feature type="compositionally biased region" description="Low complexity" evidence="1">
    <location>
        <begin position="77"/>
        <end position="86"/>
    </location>
</feature>
<accession>A0AA88KHP3</accession>
<feature type="region of interest" description="Disordered" evidence="1">
    <location>
        <begin position="67"/>
        <end position="86"/>
    </location>
</feature>
<gene>
    <name evidence="2" type="ORF">C9374_008529</name>
</gene>
<evidence type="ECO:0000313" key="2">
    <source>
        <dbReference type="EMBL" id="KAG2378386.1"/>
    </source>
</evidence>
<evidence type="ECO:0000313" key="3">
    <source>
        <dbReference type="Proteomes" id="UP000816034"/>
    </source>
</evidence>
<sequence length="103" mass="11373">MVNSRKEDIPDFLINDPKPSKEKSKLTVLVKNPYTATVSNEGTLQDKELSQMQKGIKEVKDIFVGPTTEKELRQDESTTSQSSGLLGTVLGFITGSNAKEEEK</sequence>
<protein>
    <submittedName>
        <fullName evidence="2">Uncharacterized protein</fullName>
    </submittedName>
</protein>